<comment type="function">
    <text evidence="1 7">May be involved in both secretory and endocytic intracellular trafficking in the endosomal/prevacuolar compartments.</text>
</comment>
<protein>
    <recommendedName>
        <fullName evidence="7">PRA1 family protein</fullName>
    </recommendedName>
</protein>
<dbReference type="PANTHER" id="PTHR38519:SF3">
    <property type="entry name" value="PRA1 FAMILY PROTEIN"/>
    <property type="match status" value="1"/>
</dbReference>
<dbReference type="PANTHER" id="PTHR38519">
    <property type="entry name" value="PRA1 FAMILY PROTEIN"/>
    <property type="match status" value="1"/>
</dbReference>
<evidence type="ECO:0000256" key="6">
    <source>
        <dbReference type="ARBA" id="ARBA00023136"/>
    </source>
</evidence>
<keyword evidence="4 7" id="KW-0812">Transmembrane</keyword>
<evidence type="ECO:0000256" key="4">
    <source>
        <dbReference type="ARBA" id="ARBA00022692"/>
    </source>
</evidence>
<accession>A0A498KF09</accession>
<keyword evidence="5 7" id="KW-1133">Transmembrane helix</keyword>
<evidence type="ECO:0000256" key="3">
    <source>
        <dbReference type="ARBA" id="ARBA00006483"/>
    </source>
</evidence>
<evidence type="ECO:0000256" key="1">
    <source>
        <dbReference type="ARBA" id="ARBA00002501"/>
    </source>
</evidence>
<evidence type="ECO:0000256" key="8">
    <source>
        <dbReference type="SAM" id="MobiDB-lite"/>
    </source>
</evidence>
<evidence type="ECO:0000256" key="5">
    <source>
        <dbReference type="ARBA" id="ARBA00022989"/>
    </source>
</evidence>
<name>A0A498KF09_MALDO</name>
<proteinExistence type="inferred from homology"/>
<feature type="transmembrane region" description="Helical" evidence="7">
    <location>
        <begin position="122"/>
        <end position="139"/>
    </location>
</feature>
<feature type="region of interest" description="Disordered" evidence="8">
    <location>
        <begin position="1"/>
        <end position="33"/>
    </location>
</feature>
<dbReference type="GO" id="GO:0016020">
    <property type="term" value="C:membrane"/>
    <property type="evidence" value="ECO:0007669"/>
    <property type="project" value="UniProtKB-SubCell"/>
</dbReference>
<feature type="transmembrane region" description="Helical" evidence="7">
    <location>
        <begin position="90"/>
        <end position="110"/>
    </location>
</feature>
<evidence type="ECO:0000313" key="9">
    <source>
        <dbReference type="EMBL" id="RXI06739.1"/>
    </source>
</evidence>
<comment type="subcellular location">
    <subcellularLocation>
        <location evidence="2">Endomembrane system</location>
        <topology evidence="2">Multi-pass membrane protein</topology>
    </subcellularLocation>
    <subcellularLocation>
        <location evidence="7">Membrane</location>
        <topology evidence="7">Multi-pass membrane protein</topology>
    </subcellularLocation>
</comment>
<comment type="caution">
    <text evidence="9">The sequence shown here is derived from an EMBL/GenBank/DDBJ whole genome shotgun (WGS) entry which is preliminary data.</text>
</comment>
<evidence type="ECO:0000256" key="7">
    <source>
        <dbReference type="RuleBase" id="RU363107"/>
    </source>
</evidence>
<dbReference type="Pfam" id="PF03208">
    <property type="entry name" value="PRA1"/>
    <property type="match status" value="1"/>
</dbReference>
<reference evidence="9 10" key="1">
    <citation type="submission" date="2018-10" db="EMBL/GenBank/DDBJ databases">
        <title>A high-quality apple genome assembly.</title>
        <authorList>
            <person name="Hu J."/>
        </authorList>
    </citation>
    <scope>NUCLEOTIDE SEQUENCE [LARGE SCALE GENOMIC DNA]</scope>
    <source>
        <strain evidence="10">cv. HFTH1</strain>
        <tissue evidence="9">Young leaf</tissue>
    </source>
</reference>
<dbReference type="GO" id="GO:0005783">
    <property type="term" value="C:endoplasmic reticulum"/>
    <property type="evidence" value="ECO:0007669"/>
    <property type="project" value="UniProtKB-ARBA"/>
</dbReference>
<sequence length="195" mass="21434">MASYGTVQRPSTTSTPPPPLTTTGDLNQRKDSTGKKRNDFKLFCLFNIPATPEATAVRIVRNFSYFGLYYTLFILTILSITLVPQRKDSLIFLTVMIVVGCLYLVLLRVVHESLLLHKTVERQVVLALLAIGTMIELILTDAAVHLLVTLASVIPVILVHAVFRVGDDAFVEEAGGFGEFVPLTTTDEPKLSDSV</sequence>
<dbReference type="Proteomes" id="UP000290289">
    <property type="component" value="Chromosome 2"/>
</dbReference>
<keyword evidence="7" id="KW-0813">Transport</keyword>
<dbReference type="InterPro" id="IPR004895">
    <property type="entry name" value="Prenylated_rab_accept_PRA1"/>
</dbReference>
<dbReference type="AlphaFoldDB" id="A0A498KF09"/>
<gene>
    <name evidence="9" type="ORF">DVH24_025875</name>
</gene>
<evidence type="ECO:0000256" key="2">
    <source>
        <dbReference type="ARBA" id="ARBA00004127"/>
    </source>
</evidence>
<dbReference type="STRING" id="3750.A0A498KF09"/>
<feature type="transmembrane region" description="Helical" evidence="7">
    <location>
        <begin position="63"/>
        <end position="83"/>
    </location>
</feature>
<comment type="similarity">
    <text evidence="3 7">Belongs to the PRA1 family.</text>
</comment>
<dbReference type="EMBL" id="RDQH01000328">
    <property type="protein sequence ID" value="RXI06739.1"/>
    <property type="molecule type" value="Genomic_DNA"/>
</dbReference>
<evidence type="ECO:0000313" key="10">
    <source>
        <dbReference type="Proteomes" id="UP000290289"/>
    </source>
</evidence>
<organism evidence="9 10">
    <name type="scientific">Malus domestica</name>
    <name type="common">Apple</name>
    <name type="synonym">Pyrus malus</name>
    <dbReference type="NCBI Taxonomy" id="3750"/>
    <lineage>
        <taxon>Eukaryota</taxon>
        <taxon>Viridiplantae</taxon>
        <taxon>Streptophyta</taxon>
        <taxon>Embryophyta</taxon>
        <taxon>Tracheophyta</taxon>
        <taxon>Spermatophyta</taxon>
        <taxon>Magnoliopsida</taxon>
        <taxon>eudicotyledons</taxon>
        <taxon>Gunneridae</taxon>
        <taxon>Pentapetalae</taxon>
        <taxon>rosids</taxon>
        <taxon>fabids</taxon>
        <taxon>Rosales</taxon>
        <taxon>Rosaceae</taxon>
        <taxon>Amygdaloideae</taxon>
        <taxon>Maleae</taxon>
        <taxon>Malus</taxon>
    </lineage>
</organism>
<keyword evidence="6 7" id="KW-0472">Membrane</keyword>
<keyword evidence="10" id="KW-1185">Reference proteome</keyword>
<dbReference type="GO" id="GO:0016192">
    <property type="term" value="P:vesicle-mediated transport"/>
    <property type="evidence" value="ECO:0007669"/>
    <property type="project" value="UniProtKB-ARBA"/>
</dbReference>